<keyword evidence="6" id="KW-1185">Reference proteome</keyword>
<comment type="caution">
    <text evidence="5">The sequence shown here is derived from an EMBL/GenBank/DDBJ whole genome shotgun (WGS) entry which is preliminary data.</text>
</comment>
<protein>
    <submittedName>
        <fullName evidence="5">Immune inhibitor A</fullName>
        <ecNumber evidence="5">3.4.24.-</ecNumber>
    </submittedName>
</protein>
<dbReference type="AlphaFoldDB" id="A0A7W3P822"/>
<feature type="signal peptide" evidence="2">
    <location>
        <begin position="1"/>
        <end position="30"/>
    </location>
</feature>
<dbReference type="Pfam" id="PF05547">
    <property type="entry name" value="Peptidase_M6"/>
    <property type="match status" value="1"/>
</dbReference>
<dbReference type="GO" id="GO:0006508">
    <property type="term" value="P:proteolysis"/>
    <property type="evidence" value="ECO:0007669"/>
    <property type="project" value="InterPro"/>
</dbReference>
<feature type="region of interest" description="Disordered" evidence="1">
    <location>
        <begin position="120"/>
        <end position="150"/>
    </location>
</feature>
<evidence type="ECO:0000313" key="6">
    <source>
        <dbReference type="Proteomes" id="UP000580910"/>
    </source>
</evidence>
<dbReference type="NCBIfam" id="TIGR03296">
    <property type="entry name" value="M6dom_TIGR03296"/>
    <property type="match status" value="1"/>
</dbReference>
<dbReference type="Proteomes" id="UP000580910">
    <property type="component" value="Unassembled WGS sequence"/>
</dbReference>
<feature type="domain" description="Peptidase M6-like" evidence="3">
    <location>
        <begin position="97"/>
        <end position="417"/>
    </location>
</feature>
<sequence>MRRTKLVALATASLISAAITLPLTSMEAGATSAAPHAAPGNAQADAASVKVGSDSLTRPWQKKFEARNQAALEKQLRSGGRSTGDSVKVGKNAYGRVAQHGTDRIFVVLAEFGDTEHSAYPDGDSDALRVNGPRHNQIPRPDRTTDNSTNWQSDYNQSHYQDMYFNRMASFYSQESHGKYTVDGKVADWVRVPFNEARYGRNVCGGIVCNNTWFLIRDALAEWTQAKLDDGWTMTRIQSYLKTFDHQDRYDFDGDGNFDEPDGYIDHFQIVHAGGDEADGDPTYGEDAIWSHRWYAQISPFGTGPTDGAQFGGVNVGSGGISDPNGAKVEIPNNPTGVWVGDYTIQPENGGLSVFSHEFGHDLGLPDLYDTSGNTGGASNSVEFWSLMSQSRGTAPGDTGIGDRPMPFGAWEKFQLGWLDYDVERAGHTSTHVIRPGQSTTGSASNGLVVLLPNKTVVTDLGAPCDTCGERYYFSGSGDDLNNTMTRDVTAGGALTAKVRYDIEEGYDYAYLETSSDGGATWASIPTSQSFTGEDQSGAGDGTGISGTTDGAWVDLTADVPAGTNAIRFRYATDGGVALAGFQVDNIAIDGTDLGTAETGDEGWTMDGFKTTSGSESASYLNAYFVDNRQYVGRDRLLKHLYNFKDAAHQPNMVEFFHFNPGALISYWDTSYTDNNVGDHPGGGEILPVDAHTMLNHYPDGSIARTRANTADSTFGLAYSKKQTLHINGEAYTLAAQSAQPLFDDMQDWWFDSDEHGGSPHPGFYQPGWFSVNVPKTGTTIRVLKVADNGTMTVRVGTSS</sequence>
<dbReference type="PANTHER" id="PTHR41775">
    <property type="entry name" value="SECRETED PROTEIN-RELATED"/>
    <property type="match status" value="1"/>
</dbReference>
<evidence type="ECO:0000313" key="5">
    <source>
        <dbReference type="EMBL" id="MBA8802017.1"/>
    </source>
</evidence>
<evidence type="ECO:0000256" key="1">
    <source>
        <dbReference type="SAM" id="MobiDB-lite"/>
    </source>
</evidence>
<feature type="domain" description="Immune inhibitor A-like metallopeptidase VEG" evidence="4">
    <location>
        <begin position="623"/>
        <end position="758"/>
    </location>
</feature>
<gene>
    <name evidence="5" type="ORF">FB382_000308</name>
</gene>
<organism evidence="5 6">
    <name type="scientific">Nocardioides ginsengisegetis</name>
    <dbReference type="NCBI Taxonomy" id="661491"/>
    <lineage>
        <taxon>Bacteria</taxon>
        <taxon>Bacillati</taxon>
        <taxon>Actinomycetota</taxon>
        <taxon>Actinomycetes</taxon>
        <taxon>Propionibacteriales</taxon>
        <taxon>Nocardioidaceae</taxon>
        <taxon>Nocardioides</taxon>
    </lineage>
</organism>
<dbReference type="SUPFAM" id="SSF55486">
    <property type="entry name" value="Metalloproteases ('zincins'), catalytic domain"/>
    <property type="match status" value="1"/>
</dbReference>
<evidence type="ECO:0000256" key="2">
    <source>
        <dbReference type="SAM" id="SignalP"/>
    </source>
</evidence>
<reference evidence="5 6" key="1">
    <citation type="submission" date="2020-07" db="EMBL/GenBank/DDBJ databases">
        <title>Sequencing the genomes of 1000 actinobacteria strains.</title>
        <authorList>
            <person name="Klenk H.-P."/>
        </authorList>
    </citation>
    <scope>NUCLEOTIDE SEQUENCE [LARGE SCALE GENOMIC DNA]</scope>
    <source>
        <strain evidence="5 6">DSM 21349</strain>
    </source>
</reference>
<proteinExistence type="predicted"/>
<dbReference type="InterPro" id="IPR008757">
    <property type="entry name" value="Peptidase_M6-like_domain"/>
</dbReference>
<name>A0A7W3P822_9ACTN</name>
<dbReference type="Pfam" id="PF20774">
    <property type="entry name" value="InhA-like_VEG"/>
    <property type="match status" value="1"/>
</dbReference>
<dbReference type="InterPro" id="IPR048665">
    <property type="entry name" value="InhA-like_VEG"/>
</dbReference>
<evidence type="ECO:0000259" key="4">
    <source>
        <dbReference type="Pfam" id="PF20774"/>
    </source>
</evidence>
<evidence type="ECO:0000259" key="3">
    <source>
        <dbReference type="Pfam" id="PF05547"/>
    </source>
</evidence>
<dbReference type="EMBL" id="JACGXA010000001">
    <property type="protein sequence ID" value="MBA8802017.1"/>
    <property type="molecule type" value="Genomic_DNA"/>
</dbReference>
<keyword evidence="5" id="KW-0378">Hydrolase</keyword>
<accession>A0A7W3P822</accession>
<dbReference type="PANTHER" id="PTHR41775:SF1">
    <property type="entry name" value="PEPTIDASE M6-LIKE DOMAIN-CONTAINING PROTEIN"/>
    <property type="match status" value="1"/>
</dbReference>
<feature type="chain" id="PRO_5031161011" evidence="2">
    <location>
        <begin position="31"/>
        <end position="800"/>
    </location>
</feature>
<dbReference type="RefSeq" id="WP_182536220.1">
    <property type="nucleotide sequence ID" value="NZ_JACGXA010000001.1"/>
</dbReference>
<dbReference type="Gene3D" id="2.60.120.260">
    <property type="entry name" value="Galactose-binding domain-like"/>
    <property type="match status" value="1"/>
</dbReference>
<dbReference type="EC" id="3.4.24.-" evidence="5"/>
<dbReference type="Pfam" id="PF20773">
    <property type="entry name" value="InhA-like_MAM"/>
    <property type="match status" value="1"/>
</dbReference>
<dbReference type="GO" id="GO:0008233">
    <property type="term" value="F:peptidase activity"/>
    <property type="evidence" value="ECO:0007669"/>
    <property type="project" value="InterPro"/>
</dbReference>
<keyword evidence="2" id="KW-0732">Signal</keyword>